<organism evidence="2 3">
    <name type="scientific">Corchorus olitorius</name>
    <dbReference type="NCBI Taxonomy" id="93759"/>
    <lineage>
        <taxon>Eukaryota</taxon>
        <taxon>Viridiplantae</taxon>
        <taxon>Streptophyta</taxon>
        <taxon>Embryophyta</taxon>
        <taxon>Tracheophyta</taxon>
        <taxon>Spermatophyta</taxon>
        <taxon>Magnoliopsida</taxon>
        <taxon>eudicotyledons</taxon>
        <taxon>Gunneridae</taxon>
        <taxon>Pentapetalae</taxon>
        <taxon>rosids</taxon>
        <taxon>malvids</taxon>
        <taxon>Malvales</taxon>
        <taxon>Malvaceae</taxon>
        <taxon>Grewioideae</taxon>
        <taxon>Apeibeae</taxon>
        <taxon>Corchorus</taxon>
    </lineage>
</organism>
<keyword evidence="3" id="KW-1185">Reference proteome</keyword>
<dbReference type="Proteomes" id="UP000187203">
    <property type="component" value="Unassembled WGS sequence"/>
</dbReference>
<evidence type="ECO:0000313" key="3">
    <source>
        <dbReference type="Proteomes" id="UP000187203"/>
    </source>
</evidence>
<proteinExistence type="predicted"/>
<sequence>MPSDGSGFTQTNRTSTTQIKKIAPTTILAGKTEKPKTQSTISPEIRRK</sequence>
<evidence type="ECO:0000313" key="2">
    <source>
        <dbReference type="EMBL" id="OMP09838.1"/>
    </source>
</evidence>
<protein>
    <submittedName>
        <fullName evidence="2">Uncharacterized protein</fullName>
    </submittedName>
</protein>
<reference evidence="3" key="1">
    <citation type="submission" date="2013-09" db="EMBL/GenBank/DDBJ databases">
        <title>Corchorus olitorius genome sequencing.</title>
        <authorList>
            <person name="Alam M."/>
            <person name="Haque M.S."/>
            <person name="Islam M.S."/>
            <person name="Emdad E.M."/>
            <person name="Islam M.M."/>
            <person name="Ahmed B."/>
            <person name="Halim A."/>
            <person name="Hossen Q.M.M."/>
            <person name="Hossain M.Z."/>
            <person name="Ahmed R."/>
            <person name="Khan M.M."/>
            <person name="Islam R."/>
            <person name="Rashid M.M."/>
            <person name="Khan S.A."/>
            <person name="Rahman M.S."/>
            <person name="Alam M."/>
            <person name="Yahiya A.S."/>
            <person name="Khan M.S."/>
            <person name="Azam M.S."/>
            <person name="Haque T."/>
            <person name="Lashkar M.Z.H."/>
            <person name="Akhand A.I."/>
            <person name="Morshed G."/>
            <person name="Roy S."/>
            <person name="Uddin K.S."/>
            <person name="Rabeya T."/>
            <person name="Hossain A.S."/>
            <person name="Chowdhury A."/>
            <person name="Snigdha A.R."/>
            <person name="Mortoza M.S."/>
            <person name="Matin S.A."/>
            <person name="Hoque S.M.E."/>
            <person name="Islam M.K."/>
            <person name="Roy D.K."/>
            <person name="Haider R."/>
            <person name="Moosa M.M."/>
            <person name="Elias S.M."/>
            <person name="Hasan A.M."/>
            <person name="Jahan S."/>
            <person name="Shafiuddin M."/>
            <person name="Mahmood N."/>
            <person name="Shommy N.S."/>
        </authorList>
    </citation>
    <scope>NUCLEOTIDE SEQUENCE [LARGE SCALE GENOMIC DNA]</scope>
    <source>
        <strain evidence="3">cv. O-4</strain>
    </source>
</reference>
<evidence type="ECO:0000256" key="1">
    <source>
        <dbReference type="SAM" id="MobiDB-lite"/>
    </source>
</evidence>
<dbReference type="AlphaFoldDB" id="A0A1R3KS28"/>
<name>A0A1R3KS28_9ROSI</name>
<comment type="caution">
    <text evidence="2">The sequence shown here is derived from an EMBL/GenBank/DDBJ whole genome shotgun (WGS) entry which is preliminary data.</text>
</comment>
<feature type="compositionally biased region" description="Polar residues" evidence="1">
    <location>
        <begin position="1"/>
        <end position="19"/>
    </location>
</feature>
<accession>A0A1R3KS28</accession>
<dbReference type="EMBL" id="AWUE01012151">
    <property type="protein sequence ID" value="OMP09838.1"/>
    <property type="molecule type" value="Genomic_DNA"/>
</dbReference>
<feature type="region of interest" description="Disordered" evidence="1">
    <location>
        <begin position="1"/>
        <end position="48"/>
    </location>
</feature>
<gene>
    <name evidence="2" type="ORF">COLO4_05087</name>
</gene>